<keyword evidence="3" id="KW-1185">Reference proteome</keyword>
<gene>
    <name evidence="2" type="primary">Acey_s0806.g2444</name>
    <name evidence="2" type="ORF">Y032_0806g2444</name>
</gene>
<name>A0A016WDD3_9BILA</name>
<dbReference type="AlphaFoldDB" id="A0A016WDD3"/>
<evidence type="ECO:0000313" key="3">
    <source>
        <dbReference type="Proteomes" id="UP000024635"/>
    </source>
</evidence>
<evidence type="ECO:0000256" key="1">
    <source>
        <dbReference type="SAM" id="MobiDB-lite"/>
    </source>
</evidence>
<dbReference type="Proteomes" id="UP000024635">
    <property type="component" value="Unassembled WGS sequence"/>
</dbReference>
<comment type="caution">
    <text evidence="2">The sequence shown here is derived from an EMBL/GenBank/DDBJ whole genome shotgun (WGS) entry which is preliminary data.</text>
</comment>
<feature type="region of interest" description="Disordered" evidence="1">
    <location>
        <begin position="47"/>
        <end position="82"/>
    </location>
</feature>
<accession>A0A016WDD3</accession>
<protein>
    <submittedName>
        <fullName evidence="2">Uncharacterized protein</fullName>
    </submittedName>
</protein>
<organism evidence="2 3">
    <name type="scientific">Ancylostoma ceylanicum</name>
    <dbReference type="NCBI Taxonomy" id="53326"/>
    <lineage>
        <taxon>Eukaryota</taxon>
        <taxon>Metazoa</taxon>
        <taxon>Ecdysozoa</taxon>
        <taxon>Nematoda</taxon>
        <taxon>Chromadorea</taxon>
        <taxon>Rhabditida</taxon>
        <taxon>Rhabditina</taxon>
        <taxon>Rhabditomorpha</taxon>
        <taxon>Strongyloidea</taxon>
        <taxon>Ancylostomatidae</taxon>
        <taxon>Ancylostomatinae</taxon>
        <taxon>Ancylostoma</taxon>
    </lineage>
</organism>
<proteinExistence type="predicted"/>
<evidence type="ECO:0000313" key="2">
    <source>
        <dbReference type="EMBL" id="EYC37307.1"/>
    </source>
</evidence>
<reference evidence="3" key="1">
    <citation type="journal article" date="2015" name="Nat. Genet.">
        <title>The genome and transcriptome of the zoonotic hookworm Ancylostoma ceylanicum identify infection-specific gene families.</title>
        <authorList>
            <person name="Schwarz E.M."/>
            <person name="Hu Y."/>
            <person name="Antoshechkin I."/>
            <person name="Miller M.M."/>
            <person name="Sternberg P.W."/>
            <person name="Aroian R.V."/>
        </authorList>
    </citation>
    <scope>NUCLEOTIDE SEQUENCE</scope>
    <source>
        <strain evidence="3">HY135</strain>
    </source>
</reference>
<dbReference type="EMBL" id="JARK01000406">
    <property type="protein sequence ID" value="EYC37307.1"/>
    <property type="molecule type" value="Genomic_DNA"/>
</dbReference>
<sequence length="112" mass="12368">MRCVPQMNLPLDALHHIRKIDFDLGVAFFIENGGRPATVRGNTICNREPHLGQPNNPDFVLSGDASHGRKNSKTATKPKFSIPPKQLSAQTSIFVTCTGDKKLWNGLRGIFL</sequence>